<name>A0ABU9B402_9BURK</name>
<evidence type="ECO:0000313" key="2">
    <source>
        <dbReference type="Proteomes" id="UP001368500"/>
    </source>
</evidence>
<evidence type="ECO:0000313" key="1">
    <source>
        <dbReference type="EMBL" id="MEK8024484.1"/>
    </source>
</evidence>
<reference evidence="1 2" key="1">
    <citation type="submission" date="2024-04" db="EMBL/GenBank/DDBJ databases">
        <title>Novel species of the genus Ideonella isolated from streams.</title>
        <authorList>
            <person name="Lu H."/>
        </authorList>
    </citation>
    <scope>NUCLEOTIDE SEQUENCE [LARGE SCALE GENOMIC DNA]</scope>
    <source>
        <strain evidence="1 2">BYS139W</strain>
    </source>
</reference>
<dbReference type="RefSeq" id="WP_341372270.1">
    <property type="nucleotide sequence ID" value="NZ_JBBUTF010000002.1"/>
</dbReference>
<accession>A0ABU9B402</accession>
<sequence length="124" mass="12748">MSARPSIPILAETPSTDGGCSACAAGSTGPICRTALGEACVATELSGPGPELQRLLAALGQRLGFAPEAPELGGVRRLHVQPGEVELHLALQARCGAAERAEAAFDTLRTLLPDTDIYVMPVTV</sequence>
<dbReference type="EMBL" id="JBBUTF010000002">
    <property type="protein sequence ID" value="MEK8024484.1"/>
    <property type="molecule type" value="Genomic_DNA"/>
</dbReference>
<proteinExistence type="predicted"/>
<comment type="caution">
    <text evidence="1">The sequence shown here is derived from an EMBL/GenBank/DDBJ whole genome shotgun (WGS) entry which is preliminary data.</text>
</comment>
<protein>
    <submittedName>
        <fullName evidence="1">Uncharacterized protein</fullName>
    </submittedName>
</protein>
<gene>
    <name evidence="1" type="ORF">AACH11_00705</name>
</gene>
<organism evidence="1 2">
    <name type="scientific">Pseudaquabacterium rugosum</name>
    <dbReference type="NCBI Taxonomy" id="2984194"/>
    <lineage>
        <taxon>Bacteria</taxon>
        <taxon>Pseudomonadati</taxon>
        <taxon>Pseudomonadota</taxon>
        <taxon>Betaproteobacteria</taxon>
        <taxon>Burkholderiales</taxon>
        <taxon>Sphaerotilaceae</taxon>
        <taxon>Pseudaquabacterium</taxon>
    </lineage>
</organism>
<keyword evidence="2" id="KW-1185">Reference proteome</keyword>
<dbReference type="Proteomes" id="UP001368500">
    <property type="component" value="Unassembled WGS sequence"/>
</dbReference>